<evidence type="ECO:0000313" key="3">
    <source>
        <dbReference type="EMBL" id="TWU28318.1"/>
    </source>
</evidence>
<comment type="caution">
    <text evidence="3">The sequence shown here is derived from an EMBL/GenBank/DDBJ whole genome shotgun (WGS) entry which is preliminary data.</text>
</comment>
<dbReference type="PANTHER" id="PTHR43861">
    <property type="entry name" value="TRANS-ACONITATE 2-METHYLTRANSFERASE-RELATED"/>
    <property type="match status" value="1"/>
</dbReference>
<evidence type="ECO:0000313" key="4">
    <source>
        <dbReference type="Proteomes" id="UP000318437"/>
    </source>
</evidence>
<dbReference type="CDD" id="cd02440">
    <property type="entry name" value="AdoMet_MTases"/>
    <property type="match status" value="1"/>
</dbReference>
<dbReference type="InterPro" id="IPR029063">
    <property type="entry name" value="SAM-dependent_MTases_sf"/>
</dbReference>
<proteinExistence type="predicted"/>
<keyword evidence="4" id="KW-1185">Reference proteome</keyword>
<dbReference type="InterPro" id="IPR041698">
    <property type="entry name" value="Methyltransf_25"/>
</dbReference>
<feature type="domain" description="Methyltransferase" evidence="2">
    <location>
        <begin position="46"/>
        <end position="141"/>
    </location>
</feature>
<dbReference type="EMBL" id="SJPS01000002">
    <property type="protein sequence ID" value="TWU28318.1"/>
    <property type="molecule type" value="Genomic_DNA"/>
</dbReference>
<evidence type="ECO:0000256" key="1">
    <source>
        <dbReference type="ARBA" id="ARBA00022679"/>
    </source>
</evidence>
<accession>A0A5C6CV41</accession>
<dbReference type="RefSeq" id="WP_146449654.1">
    <property type="nucleotide sequence ID" value="NZ_SJPS01000002.1"/>
</dbReference>
<dbReference type="Proteomes" id="UP000318437">
    <property type="component" value="Unassembled WGS sequence"/>
</dbReference>
<organism evidence="3 4">
    <name type="scientific">Bythopirellula polymerisocia</name>
    <dbReference type="NCBI Taxonomy" id="2528003"/>
    <lineage>
        <taxon>Bacteria</taxon>
        <taxon>Pseudomonadati</taxon>
        <taxon>Planctomycetota</taxon>
        <taxon>Planctomycetia</taxon>
        <taxon>Pirellulales</taxon>
        <taxon>Lacipirellulaceae</taxon>
        <taxon>Bythopirellula</taxon>
    </lineage>
</organism>
<dbReference type="GO" id="GO:0032259">
    <property type="term" value="P:methylation"/>
    <property type="evidence" value="ECO:0007669"/>
    <property type="project" value="UniProtKB-KW"/>
</dbReference>
<dbReference type="Pfam" id="PF13649">
    <property type="entry name" value="Methyltransf_25"/>
    <property type="match status" value="1"/>
</dbReference>
<reference evidence="3 4" key="1">
    <citation type="submission" date="2019-02" db="EMBL/GenBank/DDBJ databases">
        <title>Deep-cultivation of Planctomycetes and their phenomic and genomic characterization uncovers novel biology.</title>
        <authorList>
            <person name="Wiegand S."/>
            <person name="Jogler M."/>
            <person name="Boedeker C."/>
            <person name="Pinto D."/>
            <person name="Vollmers J."/>
            <person name="Rivas-Marin E."/>
            <person name="Kohn T."/>
            <person name="Peeters S.H."/>
            <person name="Heuer A."/>
            <person name="Rast P."/>
            <person name="Oberbeckmann S."/>
            <person name="Bunk B."/>
            <person name="Jeske O."/>
            <person name="Meyerdierks A."/>
            <person name="Storesund J.E."/>
            <person name="Kallscheuer N."/>
            <person name="Luecker S."/>
            <person name="Lage O.M."/>
            <person name="Pohl T."/>
            <person name="Merkel B.J."/>
            <person name="Hornburger P."/>
            <person name="Mueller R.-W."/>
            <person name="Bruemmer F."/>
            <person name="Labrenz M."/>
            <person name="Spormann A.M."/>
            <person name="Op Den Camp H."/>
            <person name="Overmann J."/>
            <person name="Amann R."/>
            <person name="Jetten M.S.M."/>
            <person name="Mascher T."/>
            <person name="Medema M.H."/>
            <person name="Devos D.P."/>
            <person name="Kaster A.-K."/>
            <person name="Ovreas L."/>
            <person name="Rohde M."/>
            <person name="Galperin M.Y."/>
            <person name="Jogler C."/>
        </authorList>
    </citation>
    <scope>NUCLEOTIDE SEQUENCE [LARGE SCALE GENOMIC DNA]</scope>
    <source>
        <strain evidence="3 4">Pla144</strain>
    </source>
</reference>
<sequence>MLTTTQASLYDFPKYYDLVYGSDWKAEFDFLLACFERHATGEVKQVFEPACGTGRLLVKLAQAGFKVAGVDLNPAAVEFCNDRLERFGYPRSAFVGDMCEFSVKTPIDAAFNPINSFRHLSTEGQAEQHLHTVAKALRPGGIYVLGLHLTPEIVEPMQEESWSARRGNLAVLSRLWVLDCDRRHRREEVGMSFDVYTPTKQFRLEDRVVFRTYSASQMRMLLAKVPEFELTQVYDFGYDIDSPIAIGPETEDVVYVLRKKSQ</sequence>
<dbReference type="GO" id="GO:0008168">
    <property type="term" value="F:methyltransferase activity"/>
    <property type="evidence" value="ECO:0007669"/>
    <property type="project" value="UniProtKB-KW"/>
</dbReference>
<dbReference type="AlphaFoldDB" id="A0A5C6CV41"/>
<dbReference type="Gene3D" id="3.40.50.150">
    <property type="entry name" value="Vaccinia Virus protein VP39"/>
    <property type="match status" value="1"/>
</dbReference>
<gene>
    <name evidence="3" type="ORF">Pla144_16050</name>
</gene>
<dbReference type="OrthoDB" id="9811589at2"/>
<keyword evidence="3" id="KW-0489">Methyltransferase</keyword>
<dbReference type="Gene3D" id="2.20.25.110">
    <property type="entry name" value="S-adenosyl-L-methionine-dependent methyltransferases"/>
    <property type="match status" value="1"/>
</dbReference>
<keyword evidence="1 3" id="KW-0808">Transferase</keyword>
<evidence type="ECO:0000259" key="2">
    <source>
        <dbReference type="Pfam" id="PF13649"/>
    </source>
</evidence>
<name>A0A5C6CV41_9BACT</name>
<protein>
    <submittedName>
        <fullName evidence="3">Methyltransferase domain protein</fullName>
    </submittedName>
</protein>
<dbReference type="SUPFAM" id="SSF53335">
    <property type="entry name" value="S-adenosyl-L-methionine-dependent methyltransferases"/>
    <property type="match status" value="1"/>
</dbReference>